<dbReference type="Proteomes" id="UP000218439">
    <property type="component" value="Unassembled WGS sequence"/>
</dbReference>
<evidence type="ECO:0000313" key="1">
    <source>
        <dbReference type="EMBL" id="PAT43138.1"/>
    </source>
</evidence>
<dbReference type="AlphaFoldDB" id="A0A2A2AZH1"/>
<dbReference type="EMBL" id="NSJE01000007">
    <property type="protein sequence ID" value="PAT43138.1"/>
    <property type="molecule type" value="Genomic_DNA"/>
</dbReference>
<organism evidence="1 2">
    <name type="scientific">Vandammella animalimorsus</name>
    <dbReference type="NCBI Taxonomy" id="2029117"/>
    <lineage>
        <taxon>Bacteria</taxon>
        <taxon>Pseudomonadati</taxon>
        <taxon>Pseudomonadota</taxon>
        <taxon>Betaproteobacteria</taxon>
        <taxon>Burkholderiales</taxon>
        <taxon>Comamonadaceae</taxon>
        <taxon>Vandammella</taxon>
    </lineage>
</organism>
<gene>
    <name evidence="1" type="ORF">CK621_06315</name>
</gene>
<name>A0A2A2AZH1_9BURK</name>
<comment type="caution">
    <text evidence="1">The sequence shown here is derived from an EMBL/GenBank/DDBJ whole genome shotgun (WGS) entry which is preliminary data.</text>
</comment>
<protein>
    <submittedName>
        <fullName evidence="1">Uncharacterized protein</fullName>
    </submittedName>
</protein>
<sequence>MFAKYIEGRVSRNDLLDFYIDVTTNEDVLWEDLQPEMEVQYLSALEFLNFLRRDDVYAVAPWIFDYKSNCMM</sequence>
<evidence type="ECO:0000313" key="2">
    <source>
        <dbReference type="Proteomes" id="UP000218439"/>
    </source>
</evidence>
<reference evidence="1 2" key="1">
    <citation type="submission" date="2017-08" db="EMBL/GenBank/DDBJ databases">
        <title>WGS of Clinical strains of the CDC Group NO-1 linked to zoonotic infections in humans.</title>
        <authorList>
            <person name="Bernier A.-M."/>
            <person name="Bernard K."/>
        </authorList>
    </citation>
    <scope>NUCLEOTIDE SEQUENCE [LARGE SCALE GENOMIC DNA]</scope>
    <source>
        <strain evidence="1 2">NML120219</strain>
    </source>
</reference>
<accession>A0A2A2AZH1</accession>
<proteinExistence type="predicted"/>